<accession>A0A7X2Z108</accession>
<name>A0A7X2Z108_9BACL</name>
<dbReference type="OrthoDB" id="2970524at2"/>
<dbReference type="AlphaFoldDB" id="A0A7X2Z108"/>
<reference evidence="1 2" key="1">
    <citation type="submission" date="2019-11" db="EMBL/GenBank/DDBJ databases">
        <title>Draft genome sequences of five Paenibacillus species of dairy origin.</title>
        <authorList>
            <person name="Olajide A.M."/>
            <person name="Chen S."/>
            <person name="Lapointe G."/>
        </authorList>
    </citation>
    <scope>NUCLEOTIDE SEQUENCE [LARGE SCALE GENOMIC DNA]</scope>
    <source>
        <strain evidence="1 2">12CR55</strain>
    </source>
</reference>
<organism evidence="1 2">
    <name type="scientific">Paenibacillus woosongensis</name>
    <dbReference type="NCBI Taxonomy" id="307580"/>
    <lineage>
        <taxon>Bacteria</taxon>
        <taxon>Bacillati</taxon>
        <taxon>Bacillota</taxon>
        <taxon>Bacilli</taxon>
        <taxon>Bacillales</taxon>
        <taxon>Paenibacillaceae</taxon>
        <taxon>Paenibacillus</taxon>
    </lineage>
</organism>
<dbReference type="RefSeq" id="WP_155610903.1">
    <property type="nucleotide sequence ID" value="NZ_WNZW01000003.1"/>
</dbReference>
<evidence type="ECO:0000313" key="1">
    <source>
        <dbReference type="EMBL" id="MUG45485.1"/>
    </source>
</evidence>
<dbReference type="Proteomes" id="UP000447876">
    <property type="component" value="Unassembled WGS sequence"/>
</dbReference>
<protein>
    <submittedName>
        <fullName evidence="1">Uncharacterized protein</fullName>
    </submittedName>
</protein>
<dbReference type="EMBL" id="WNZW01000003">
    <property type="protein sequence ID" value="MUG45485.1"/>
    <property type="molecule type" value="Genomic_DNA"/>
</dbReference>
<proteinExistence type="predicted"/>
<evidence type="ECO:0000313" key="2">
    <source>
        <dbReference type="Proteomes" id="UP000447876"/>
    </source>
</evidence>
<sequence>MIVKDNVEHLIGRELTEKETRTIDWLNTWEASTSSTIAHLINAAYINGRLMQKERNKE</sequence>
<comment type="caution">
    <text evidence="1">The sequence shown here is derived from an EMBL/GenBank/DDBJ whole genome shotgun (WGS) entry which is preliminary data.</text>
</comment>
<gene>
    <name evidence="1" type="ORF">GNP95_10845</name>
</gene>